<reference evidence="1" key="1">
    <citation type="journal article" date="2019" name="Sci. Rep.">
        <title>Draft genome of Tanacetum cinerariifolium, the natural source of mosquito coil.</title>
        <authorList>
            <person name="Yamashiro T."/>
            <person name="Shiraishi A."/>
            <person name="Satake H."/>
            <person name="Nakayama K."/>
        </authorList>
    </citation>
    <scope>NUCLEOTIDE SEQUENCE</scope>
</reference>
<comment type="caution">
    <text evidence="1">The sequence shown here is derived from an EMBL/GenBank/DDBJ whole genome shotgun (WGS) entry which is preliminary data.</text>
</comment>
<feature type="non-terminal residue" evidence="1">
    <location>
        <position position="1"/>
    </location>
</feature>
<dbReference type="AlphaFoldDB" id="A0A699TAY1"/>
<gene>
    <name evidence="1" type="ORF">Tci_879296</name>
</gene>
<name>A0A699TAY1_TANCI</name>
<accession>A0A699TAY1</accession>
<protein>
    <submittedName>
        <fullName evidence="1">Uncharacterized protein</fullName>
    </submittedName>
</protein>
<proteinExistence type="predicted"/>
<sequence length="114" mass="12464">DKFYGKLILELGNEVCSSVEQGTDAMEKLVEKLGNTEDKVKCKKLKKELEEASVDAVITAERARQANVKNDASGSVPVRGQDATPAIREFTFAGFMKCNPAVFRGVKGSVELQR</sequence>
<organism evidence="1">
    <name type="scientific">Tanacetum cinerariifolium</name>
    <name type="common">Dalmatian daisy</name>
    <name type="synonym">Chrysanthemum cinerariifolium</name>
    <dbReference type="NCBI Taxonomy" id="118510"/>
    <lineage>
        <taxon>Eukaryota</taxon>
        <taxon>Viridiplantae</taxon>
        <taxon>Streptophyta</taxon>
        <taxon>Embryophyta</taxon>
        <taxon>Tracheophyta</taxon>
        <taxon>Spermatophyta</taxon>
        <taxon>Magnoliopsida</taxon>
        <taxon>eudicotyledons</taxon>
        <taxon>Gunneridae</taxon>
        <taxon>Pentapetalae</taxon>
        <taxon>asterids</taxon>
        <taxon>campanulids</taxon>
        <taxon>Asterales</taxon>
        <taxon>Asteraceae</taxon>
        <taxon>Asteroideae</taxon>
        <taxon>Anthemideae</taxon>
        <taxon>Anthemidinae</taxon>
        <taxon>Tanacetum</taxon>
    </lineage>
</organism>
<dbReference type="EMBL" id="BKCJ011230832">
    <property type="protein sequence ID" value="GFD07327.1"/>
    <property type="molecule type" value="Genomic_DNA"/>
</dbReference>
<feature type="non-terminal residue" evidence="1">
    <location>
        <position position="114"/>
    </location>
</feature>
<evidence type="ECO:0000313" key="1">
    <source>
        <dbReference type="EMBL" id="GFD07327.1"/>
    </source>
</evidence>